<dbReference type="SMART" id="SM00100">
    <property type="entry name" value="cNMP"/>
    <property type="match status" value="1"/>
</dbReference>
<dbReference type="EMBL" id="JBHSKF010000013">
    <property type="protein sequence ID" value="MFC5289842.1"/>
    <property type="molecule type" value="Genomic_DNA"/>
</dbReference>
<dbReference type="Gene3D" id="2.60.120.10">
    <property type="entry name" value="Jelly Rolls"/>
    <property type="match status" value="1"/>
</dbReference>
<dbReference type="PROSITE" id="PS50042">
    <property type="entry name" value="CNMP_BINDING_3"/>
    <property type="match status" value="1"/>
</dbReference>
<dbReference type="Pfam" id="PF00027">
    <property type="entry name" value="cNMP_binding"/>
    <property type="match status" value="1"/>
</dbReference>
<feature type="domain" description="HTH crp-type" evidence="6">
    <location>
        <begin position="146"/>
        <end position="217"/>
    </location>
</feature>
<dbReference type="CDD" id="cd00038">
    <property type="entry name" value="CAP_ED"/>
    <property type="match status" value="1"/>
</dbReference>
<evidence type="ECO:0000259" key="6">
    <source>
        <dbReference type="PROSITE" id="PS51063"/>
    </source>
</evidence>
<dbReference type="InterPro" id="IPR036390">
    <property type="entry name" value="WH_DNA-bd_sf"/>
</dbReference>
<evidence type="ECO:0000313" key="7">
    <source>
        <dbReference type="EMBL" id="MFC5289842.1"/>
    </source>
</evidence>
<dbReference type="PROSITE" id="PS00889">
    <property type="entry name" value="CNMP_BINDING_2"/>
    <property type="match status" value="1"/>
</dbReference>
<dbReference type="SUPFAM" id="SSF51206">
    <property type="entry name" value="cAMP-binding domain-like"/>
    <property type="match status" value="1"/>
</dbReference>
<dbReference type="InterPro" id="IPR050397">
    <property type="entry name" value="Env_Response_Regulators"/>
</dbReference>
<keyword evidence="1" id="KW-0805">Transcription regulation</keyword>
<dbReference type="Pfam" id="PF13545">
    <property type="entry name" value="HTH_Crp_2"/>
    <property type="match status" value="1"/>
</dbReference>
<reference evidence="8" key="1">
    <citation type="journal article" date="2019" name="Int. J. Syst. Evol. Microbiol.">
        <title>The Global Catalogue of Microorganisms (GCM) 10K type strain sequencing project: providing services to taxonomists for standard genome sequencing and annotation.</title>
        <authorList>
            <consortium name="The Broad Institute Genomics Platform"/>
            <consortium name="The Broad Institute Genome Sequencing Center for Infectious Disease"/>
            <person name="Wu L."/>
            <person name="Ma J."/>
        </authorList>
    </citation>
    <scope>NUCLEOTIDE SEQUENCE [LARGE SCALE GENOMIC DNA]</scope>
    <source>
        <strain evidence="8">CCUG 59778</strain>
    </source>
</reference>
<accession>A0ABW0ER99</accession>
<dbReference type="InterPro" id="IPR000595">
    <property type="entry name" value="cNMP-bd_dom"/>
</dbReference>
<proteinExistence type="predicted"/>
<evidence type="ECO:0000256" key="3">
    <source>
        <dbReference type="ARBA" id="ARBA00023163"/>
    </source>
</evidence>
<evidence type="ECO:0000256" key="4">
    <source>
        <dbReference type="SAM" id="MobiDB-lite"/>
    </source>
</evidence>
<dbReference type="InterPro" id="IPR012318">
    <property type="entry name" value="HTH_CRP"/>
</dbReference>
<feature type="compositionally biased region" description="Polar residues" evidence="4">
    <location>
        <begin position="242"/>
        <end position="251"/>
    </location>
</feature>
<dbReference type="InterPro" id="IPR014710">
    <property type="entry name" value="RmlC-like_jellyroll"/>
</dbReference>
<keyword evidence="2" id="KW-0238">DNA-binding</keyword>
<name>A0ABW0ER99_9PSEU</name>
<feature type="domain" description="Cyclic nucleotide-binding" evidence="5">
    <location>
        <begin position="38"/>
        <end position="127"/>
    </location>
</feature>
<dbReference type="PANTHER" id="PTHR24567:SF74">
    <property type="entry name" value="HTH-TYPE TRANSCRIPTIONAL REGULATOR ARCR"/>
    <property type="match status" value="1"/>
</dbReference>
<dbReference type="PANTHER" id="PTHR24567">
    <property type="entry name" value="CRP FAMILY TRANSCRIPTIONAL REGULATORY PROTEIN"/>
    <property type="match status" value="1"/>
</dbReference>
<dbReference type="SMART" id="SM00419">
    <property type="entry name" value="HTH_CRP"/>
    <property type="match status" value="1"/>
</dbReference>
<dbReference type="Proteomes" id="UP001596157">
    <property type="component" value="Unassembled WGS sequence"/>
</dbReference>
<feature type="region of interest" description="Disordered" evidence="4">
    <location>
        <begin position="225"/>
        <end position="251"/>
    </location>
</feature>
<gene>
    <name evidence="7" type="ORF">ACFPM7_22540</name>
</gene>
<evidence type="ECO:0000256" key="1">
    <source>
        <dbReference type="ARBA" id="ARBA00023015"/>
    </source>
</evidence>
<sequence>MTEAYPFRRQRGFRSLVPESAWAELVRHGVCVPHHAKDELLRQGESGTGVMLSLSGRLKVSYAEPDGDEIVLALRGPGDLVGELSVQDGLPRSATVRAVERGATCRIQGRRFVELVQRIGLVSQLDYYISGKLRESAPHAWQLAHRTTASRLSALIFSIIEAAGPDHPSPTIVPMTQDELAAALGLVRSAVTPVLKEWKVTGLVRILRGGLEVVDFPMLVSRGVSSSGQNETASGGRLSPRQAGTSTEEYR</sequence>
<evidence type="ECO:0000313" key="8">
    <source>
        <dbReference type="Proteomes" id="UP001596157"/>
    </source>
</evidence>
<keyword evidence="8" id="KW-1185">Reference proteome</keyword>
<protein>
    <submittedName>
        <fullName evidence="7">Crp/Fnr family transcriptional regulator</fullName>
    </submittedName>
</protein>
<dbReference type="SUPFAM" id="SSF46785">
    <property type="entry name" value="Winged helix' DNA-binding domain"/>
    <property type="match status" value="1"/>
</dbReference>
<dbReference type="PROSITE" id="PS51063">
    <property type="entry name" value="HTH_CRP_2"/>
    <property type="match status" value="1"/>
</dbReference>
<comment type="caution">
    <text evidence="7">The sequence shown here is derived from an EMBL/GenBank/DDBJ whole genome shotgun (WGS) entry which is preliminary data.</text>
</comment>
<dbReference type="InterPro" id="IPR018490">
    <property type="entry name" value="cNMP-bd_dom_sf"/>
</dbReference>
<dbReference type="InterPro" id="IPR018488">
    <property type="entry name" value="cNMP-bd_CS"/>
</dbReference>
<evidence type="ECO:0000259" key="5">
    <source>
        <dbReference type="PROSITE" id="PS50042"/>
    </source>
</evidence>
<keyword evidence="3" id="KW-0804">Transcription</keyword>
<evidence type="ECO:0000256" key="2">
    <source>
        <dbReference type="ARBA" id="ARBA00023125"/>
    </source>
</evidence>
<dbReference type="RefSeq" id="WP_378249707.1">
    <property type="nucleotide sequence ID" value="NZ_JBHSKF010000013.1"/>
</dbReference>
<organism evidence="7 8">
    <name type="scientific">Actinokineospora guangxiensis</name>
    <dbReference type="NCBI Taxonomy" id="1490288"/>
    <lineage>
        <taxon>Bacteria</taxon>
        <taxon>Bacillati</taxon>
        <taxon>Actinomycetota</taxon>
        <taxon>Actinomycetes</taxon>
        <taxon>Pseudonocardiales</taxon>
        <taxon>Pseudonocardiaceae</taxon>
        <taxon>Actinokineospora</taxon>
    </lineage>
</organism>